<feature type="transmembrane region" description="Helical" evidence="5">
    <location>
        <begin position="331"/>
        <end position="351"/>
    </location>
</feature>
<keyword evidence="8" id="KW-1185">Reference proteome</keyword>
<dbReference type="RefSeq" id="WP_244713712.1">
    <property type="nucleotide sequence ID" value="NZ_CP095049.1"/>
</dbReference>
<dbReference type="Pfam" id="PF04932">
    <property type="entry name" value="Wzy_C"/>
    <property type="match status" value="1"/>
</dbReference>
<dbReference type="GO" id="GO:0016874">
    <property type="term" value="F:ligase activity"/>
    <property type="evidence" value="ECO:0007669"/>
    <property type="project" value="UniProtKB-KW"/>
</dbReference>
<feature type="transmembrane region" description="Helical" evidence="5">
    <location>
        <begin position="90"/>
        <end position="110"/>
    </location>
</feature>
<feature type="transmembrane region" description="Helical" evidence="5">
    <location>
        <begin position="177"/>
        <end position="194"/>
    </location>
</feature>
<feature type="transmembrane region" description="Helical" evidence="5">
    <location>
        <begin position="200"/>
        <end position="217"/>
    </location>
</feature>
<keyword evidence="2 5" id="KW-0812">Transmembrane</keyword>
<evidence type="ECO:0000256" key="4">
    <source>
        <dbReference type="ARBA" id="ARBA00023136"/>
    </source>
</evidence>
<evidence type="ECO:0000256" key="2">
    <source>
        <dbReference type="ARBA" id="ARBA00022692"/>
    </source>
</evidence>
<protein>
    <submittedName>
        <fullName evidence="7">O-antigen ligase family protein</fullName>
    </submittedName>
</protein>
<feature type="transmembrane region" description="Helical" evidence="5">
    <location>
        <begin position="360"/>
        <end position="379"/>
    </location>
</feature>
<feature type="transmembrane region" description="Helical" evidence="5">
    <location>
        <begin position="64"/>
        <end position="84"/>
    </location>
</feature>
<comment type="subcellular location">
    <subcellularLocation>
        <location evidence="1">Membrane</location>
        <topology evidence="1">Multi-pass membrane protein</topology>
    </subcellularLocation>
</comment>
<accession>A0ABY4F412</accession>
<evidence type="ECO:0000256" key="1">
    <source>
        <dbReference type="ARBA" id="ARBA00004141"/>
    </source>
</evidence>
<proteinExistence type="predicted"/>
<sequence length="446" mass="50103">MKLSLRFRYLLVLLVVLFTDAALSSFVWEAEDDPMLRVYNYALLGLATWLIVRSWRWFSTGMGRWLLLVLVSLAALALESYAGWGTWVVYPHVFSKLTPYLVLFGVYAYYRRHGIPPLGFILMTLPVLVALNILVFHPETFTIAGFLSHERGVNTTSAFLLVLPAVYFLNRYLVGKSLFFLFYFFVDLGIIIFLQHRTVWLSTGLALFLNLILVARASTTRLSLLRFLPVVLIPLFFGLLGGLTVVLNNPDVLKKLNSNIEDISNSDSQGTGSWRLQQFQAYEPFLWEYPVAGMRLKGFELPMQFFHQESGEPVWPDYTGHHFHSFYVDRMFYFGLIGVLLAIMPVLLLVVRSLSPPRPLPLETIALVAYAGSGLLYGVSYDWPLYFFGLLGLAFAAAELAVLEPAPSATVPETAQLPVLLSHPEAAILPQFSPATLPTAPAHVSL</sequence>
<evidence type="ECO:0000256" key="3">
    <source>
        <dbReference type="ARBA" id="ARBA00022989"/>
    </source>
</evidence>
<feature type="domain" description="O-antigen ligase-related" evidence="6">
    <location>
        <begin position="183"/>
        <end position="342"/>
    </location>
</feature>
<organism evidence="7 8">
    <name type="scientific">Hymenobacter cellulosivorans</name>
    <dbReference type="NCBI Taxonomy" id="2932249"/>
    <lineage>
        <taxon>Bacteria</taxon>
        <taxon>Pseudomonadati</taxon>
        <taxon>Bacteroidota</taxon>
        <taxon>Cytophagia</taxon>
        <taxon>Cytophagales</taxon>
        <taxon>Hymenobacteraceae</taxon>
        <taxon>Hymenobacter</taxon>
    </lineage>
</organism>
<evidence type="ECO:0000313" key="8">
    <source>
        <dbReference type="Proteomes" id="UP000831785"/>
    </source>
</evidence>
<keyword evidence="3 5" id="KW-1133">Transmembrane helix</keyword>
<reference evidence="7 8" key="1">
    <citation type="submission" date="2022-04" db="EMBL/GenBank/DDBJ databases">
        <title>Hymenobacter sp. isolated from the air.</title>
        <authorList>
            <person name="Won M."/>
            <person name="Lee C.-M."/>
            <person name="Woen H.-Y."/>
            <person name="Kwon S.-W."/>
        </authorList>
    </citation>
    <scope>NUCLEOTIDE SEQUENCE [LARGE SCALE GENOMIC DNA]</scope>
    <source>
        <strain evidence="8">5116 S-27</strain>
    </source>
</reference>
<dbReference type="Proteomes" id="UP000831785">
    <property type="component" value="Chromosome"/>
</dbReference>
<evidence type="ECO:0000313" key="7">
    <source>
        <dbReference type="EMBL" id="UOQ50807.1"/>
    </source>
</evidence>
<keyword evidence="4 5" id="KW-0472">Membrane</keyword>
<feature type="transmembrane region" description="Helical" evidence="5">
    <location>
        <begin position="34"/>
        <end position="52"/>
    </location>
</feature>
<dbReference type="InterPro" id="IPR007016">
    <property type="entry name" value="O-antigen_ligase-rel_domated"/>
</dbReference>
<dbReference type="EMBL" id="CP095049">
    <property type="protein sequence ID" value="UOQ50807.1"/>
    <property type="molecule type" value="Genomic_DNA"/>
</dbReference>
<gene>
    <name evidence="7" type="ORF">MUN80_13670</name>
</gene>
<evidence type="ECO:0000259" key="6">
    <source>
        <dbReference type="Pfam" id="PF04932"/>
    </source>
</evidence>
<feature type="transmembrane region" description="Helical" evidence="5">
    <location>
        <begin position="152"/>
        <end position="170"/>
    </location>
</feature>
<evidence type="ECO:0000256" key="5">
    <source>
        <dbReference type="SAM" id="Phobius"/>
    </source>
</evidence>
<feature type="transmembrane region" description="Helical" evidence="5">
    <location>
        <begin position="117"/>
        <end position="137"/>
    </location>
</feature>
<name>A0ABY4F412_9BACT</name>
<keyword evidence="7" id="KW-0436">Ligase</keyword>
<feature type="transmembrane region" description="Helical" evidence="5">
    <location>
        <begin position="224"/>
        <end position="247"/>
    </location>
</feature>